<accession>A0ABY8QUX0</accession>
<comment type="subcellular location">
    <subcellularLocation>
        <location evidence="1">Cell membrane</location>
        <topology evidence="1">Multi-pass membrane protein</topology>
    </subcellularLocation>
</comment>
<evidence type="ECO:0000313" key="8">
    <source>
        <dbReference type="Proteomes" id="UP001209083"/>
    </source>
</evidence>
<dbReference type="InterPro" id="IPR036259">
    <property type="entry name" value="MFS_trans_sf"/>
</dbReference>
<feature type="transmembrane region" description="Helical" evidence="5">
    <location>
        <begin position="49"/>
        <end position="69"/>
    </location>
</feature>
<dbReference type="RefSeq" id="WP_349639594.1">
    <property type="nucleotide sequence ID" value="NZ_CP090958.1"/>
</dbReference>
<reference evidence="7 8" key="1">
    <citation type="submission" date="2023-05" db="EMBL/GenBank/DDBJ databases">
        <title>Lithophilousrod everest ZFBP1038 complete genpme.</title>
        <authorList>
            <person name="Tian M."/>
        </authorList>
    </citation>
    <scope>NUCLEOTIDE SEQUENCE [LARGE SCALE GENOMIC DNA]</scope>
    <source>
        <strain evidence="7 8">ZFBP1038</strain>
    </source>
</reference>
<evidence type="ECO:0000256" key="1">
    <source>
        <dbReference type="ARBA" id="ARBA00004651"/>
    </source>
</evidence>
<dbReference type="PANTHER" id="PTHR23531:SF1">
    <property type="entry name" value="QUINOLENE RESISTANCE PROTEIN NORA"/>
    <property type="match status" value="1"/>
</dbReference>
<feature type="transmembrane region" description="Helical" evidence="5">
    <location>
        <begin position="372"/>
        <end position="390"/>
    </location>
</feature>
<organism evidence="7 8">
    <name type="scientific">Saxibacter everestensis</name>
    <dbReference type="NCBI Taxonomy" id="2909229"/>
    <lineage>
        <taxon>Bacteria</taxon>
        <taxon>Bacillati</taxon>
        <taxon>Actinomycetota</taxon>
        <taxon>Actinomycetes</taxon>
        <taxon>Micrococcales</taxon>
        <taxon>Brevibacteriaceae</taxon>
        <taxon>Saxibacter</taxon>
    </lineage>
</organism>
<feature type="transmembrane region" description="Helical" evidence="5">
    <location>
        <begin position="247"/>
        <end position="266"/>
    </location>
</feature>
<dbReference type="Proteomes" id="UP001209083">
    <property type="component" value="Chromosome"/>
</dbReference>
<evidence type="ECO:0000256" key="5">
    <source>
        <dbReference type="SAM" id="Phobius"/>
    </source>
</evidence>
<feature type="transmembrane region" description="Helical" evidence="5">
    <location>
        <begin position="104"/>
        <end position="128"/>
    </location>
</feature>
<name>A0ABY8QUX0_9MICO</name>
<feature type="transmembrane region" description="Helical" evidence="5">
    <location>
        <begin position="16"/>
        <end position="43"/>
    </location>
</feature>
<dbReference type="InterPro" id="IPR020846">
    <property type="entry name" value="MFS_dom"/>
</dbReference>
<feature type="transmembrane region" description="Helical" evidence="5">
    <location>
        <begin position="167"/>
        <end position="191"/>
    </location>
</feature>
<feature type="transmembrane region" description="Helical" evidence="5">
    <location>
        <begin position="212"/>
        <end position="235"/>
    </location>
</feature>
<sequence>MLTSSGRTPIWRLHGILPLLVVTSVGFSGYAVLLTVAPLWAVAGGSGSAGAGLVNGVLMLFTVLAQAFVPVALRRFGWGPTLISGLVLLGLPSPLHLLSNDLGVLLGLSAVRGLGFGVLTVAGSAAVAELVEPKRRGEAIGAYGLAIAAPQLVLLPFSPWIAEHLGYGLAFALGACPLLGVVSAAILARRLRDRVPEQHSAAEEAPYGGRRAVLVGLLRPVILLLGVTVAGGALMTFTPQMSADPTATVLGLFLLTATTALSRWRFGTLADRYGTRVFLWPLVILTVIGLAVVSWAVRDSSSTQVVPLLIGLAAVGVSYGGLQNLTLVQAFHSVRRRDYGLASAAWNTGFDAGTGLGAVVVGALAAGFSFPVALLVSAGFSLLTLPLALLPPRRRPGAQPA</sequence>
<keyword evidence="8" id="KW-1185">Reference proteome</keyword>
<dbReference type="SUPFAM" id="SSF103473">
    <property type="entry name" value="MFS general substrate transporter"/>
    <property type="match status" value="1"/>
</dbReference>
<feature type="transmembrane region" description="Helical" evidence="5">
    <location>
        <begin position="76"/>
        <end position="98"/>
    </location>
</feature>
<evidence type="ECO:0000259" key="6">
    <source>
        <dbReference type="PROSITE" id="PS50850"/>
    </source>
</evidence>
<evidence type="ECO:0000256" key="2">
    <source>
        <dbReference type="ARBA" id="ARBA00022692"/>
    </source>
</evidence>
<evidence type="ECO:0000256" key="3">
    <source>
        <dbReference type="ARBA" id="ARBA00022989"/>
    </source>
</evidence>
<feature type="domain" description="Major facilitator superfamily (MFS) profile" evidence="6">
    <location>
        <begin position="1"/>
        <end position="396"/>
    </location>
</feature>
<keyword evidence="3 5" id="KW-1133">Transmembrane helix</keyword>
<gene>
    <name evidence="7" type="ORF">LWF01_03165</name>
</gene>
<dbReference type="Gene3D" id="1.20.1250.20">
    <property type="entry name" value="MFS general substrate transporter like domains"/>
    <property type="match status" value="2"/>
</dbReference>
<dbReference type="EMBL" id="CP090958">
    <property type="protein sequence ID" value="WGW12788.1"/>
    <property type="molecule type" value="Genomic_DNA"/>
</dbReference>
<evidence type="ECO:0000313" key="7">
    <source>
        <dbReference type="EMBL" id="WGW12788.1"/>
    </source>
</evidence>
<evidence type="ECO:0000256" key="4">
    <source>
        <dbReference type="ARBA" id="ARBA00023136"/>
    </source>
</evidence>
<feature type="transmembrane region" description="Helical" evidence="5">
    <location>
        <begin position="278"/>
        <end position="297"/>
    </location>
</feature>
<protein>
    <submittedName>
        <fullName evidence="7">MFS transporter</fullName>
    </submittedName>
</protein>
<proteinExistence type="predicted"/>
<feature type="transmembrane region" description="Helical" evidence="5">
    <location>
        <begin position="344"/>
        <end position="366"/>
    </location>
</feature>
<feature type="transmembrane region" description="Helical" evidence="5">
    <location>
        <begin position="309"/>
        <end position="332"/>
    </location>
</feature>
<keyword evidence="2 5" id="KW-0812">Transmembrane</keyword>
<dbReference type="InterPro" id="IPR011701">
    <property type="entry name" value="MFS"/>
</dbReference>
<dbReference type="PANTHER" id="PTHR23531">
    <property type="entry name" value="QUINOLENE RESISTANCE PROTEIN NORA"/>
    <property type="match status" value="1"/>
</dbReference>
<dbReference type="PROSITE" id="PS50850">
    <property type="entry name" value="MFS"/>
    <property type="match status" value="1"/>
</dbReference>
<dbReference type="InterPro" id="IPR052714">
    <property type="entry name" value="MFS_Exporter"/>
</dbReference>
<dbReference type="Pfam" id="PF07690">
    <property type="entry name" value="MFS_1"/>
    <property type="match status" value="1"/>
</dbReference>
<feature type="transmembrane region" description="Helical" evidence="5">
    <location>
        <begin position="140"/>
        <end position="161"/>
    </location>
</feature>
<keyword evidence="4 5" id="KW-0472">Membrane</keyword>